<evidence type="ECO:0008006" key="3">
    <source>
        <dbReference type="Google" id="ProtNLM"/>
    </source>
</evidence>
<protein>
    <recommendedName>
        <fullName evidence="3">MmcQ/YjbR family DNA-binding protein</fullName>
    </recommendedName>
</protein>
<dbReference type="EMBL" id="JACHGW010000005">
    <property type="protein sequence ID" value="MBB6052973.1"/>
    <property type="molecule type" value="Genomic_DNA"/>
</dbReference>
<evidence type="ECO:0000313" key="1">
    <source>
        <dbReference type="EMBL" id="MBB6052973.1"/>
    </source>
</evidence>
<dbReference type="AlphaFoldDB" id="A0A7W9SV81"/>
<reference evidence="1 2" key="1">
    <citation type="submission" date="2020-08" db="EMBL/GenBank/DDBJ databases">
        <title>Genomic Encyclopedia of Type Strains, Phase IV (KMG-IV): sequencing the most valuable type-strain genomes for metagenomic binning, comparative biology and taxonomic classification.</title>
        <authorList>
            <person name="Goeker M."/>
        </authorList>
    </citation>
    <scope>NUCLEOTIDE SEQUENCE [LARGE SCALE GENOMIC DNA]</scope>
    <source>
        <strain evidence="1 2">DSM 23562</strain>
    </source>
</reference>
<name>A0A7W9SV81_ARMRO</name>
<gene>
    <name evidence="1" type="ORF">HNQ39_004805</name>
</gene>
<proteinExistence type="predicted"/>
<keyword evidence="2" id="KW-1185">Reference proteome</keyword>
<dbReference type="InterPro" id="IPR058532">
    <property type="entry name" value="YjbR/MT2646/Rv2570-like"/>
</dbReference>
<accession>A0A7W9SV81</accession>
<dbReference type="RefSeq" id="WP_184202814.1">
    <property type="nucleotide sequence ID" value="NZ_JACHGW010000005.1"/>
</dbReference>
<comment type="caution">
    <text evidence="1">The sequence shown here is derived from an EMBL/GenBank/DDBJ whole genome shotgun (WGS) entry which is preliminary data.</text>
</comment>
<dbReference type="Proteomes" id="UP000520814">
    <property type="component" value="Unassembled WGS sequence"/>
</dbReference>
<evidence type="ECO:0000313" key="2">
    <source>
        <dbReference type="Proteomes" id="UP000520814"/>
    </source>
</evidence>
<sequence>MTNTDDVERIALSFPETVHEDTGFRVRQKGFCWYYAEKVPGQKGRTLHDDVLAIRVANEDEKQALIAADPTKFFTDDHYRGFPAILVRLPALDTVELAELIEDAWRIQAPKTLVKAFDLARTLS</sequence>
<organism evidence="1 2">
    <name type="scientific">Armatimonas rosea</name>
    <dbReference type="NCBI Taxonomy" id="685828"/>
    <lineage>
        <taxon>Bacteria</taxon>
        <taxon>Bacillati</taxon>
        <taxon>Armatimonadota</taxon>
        <taxon>Armatimonadia</taxon>
        <taxon>Armatimonadales</taxon>
        <taxon>Armatimonadaceae</taxon>
        <taxon>Armatimonas</taxon>
    </lineage>
</organism>
<dbReference type="Pfam" id="PF04237">
    <property type="entry name" value="YjbR"/>
    <property type="match status" value="1"/>
</dbReference>